<sequence>MKGEPLMNISQKVIWGLLASALLIPGQAVPIELGLSSGGAASTPVGEPKPSVPLETGDPVRTLRPVWTAAVDFDAEDPESSFGAQTSEGLIYSVSQGRIRAVEASNGRLRWTSAHKTICNPAIGSGMLSYMDEAGRIVRLEASTGNILSIIKADGLPPAGRVRLSIAAGQVYAADAEHFRVYAGRTGRLVWKIPARPDTSYPKLQGVHNGVAIVSVETSGAILATRYEGYDVASGRRVWELIGSHGDLLAVRKGHFYARSLLPGTERYDGSAVIDQVDIRSGKLLSSLEYRSAAISTPAIAGQILIGNDRLYAIVSGLSGPGQPTGQGAIGRFELGQPETPVPLLEYGNGRSPVRLDLIGSQAYAAQANGNVYLIDLRSSRTLGVVETSSSTFGPVLSAGGMTLIQAEGKLIAVERPEMNGYVSQN</sequence>
<dbReference type="EMBL" id="CP041217">
    <property type="protein sequence ID" value="QDH23329.1"/>
    <property type="molecule type" value="Genomic_DNA"/>
</dbReference>
<organism evidence="3 4">
    <name type="scientific">Saccharibacillus brassicae</name>
    <dbReference type="NCBI Taxonomy" id="2583377"/>
    <lineage>
        <taxon>Bacteria</taxon>
        <taxon>Bacillati</taxon>
        <taxon>Bacillota</taxon>
        <taxon>Bacilli</taxon>
        <taxon>Bacillales</taxon>
        <taxon>Paenibacillaceae</taxon>
        <taxon>Saccharibacillus</taxon>
    </lineage>
</organism>
<dbReference type="AlphaFoldDB" id="A0A4Y6UZZ5"/>
<evidence type="ECO:0000313" key="3">
    <source>
        <dbReference type="EMBL" id="QDH23329.1"/>
    </source>
</evidence>
<dbReference type="Gene3D" id="2.130.10.10">
    <property type="entry name" value="YVTN repeat-like/Quinoprotein amine dehydrogenase"/>
    <property type="match status" value="1"/>
</dbReference>
<dbReference type="Proteomes" id="UP000316968">
    <property type="component" value="Chromosome"/>
</dbReference>
<accession>A0A4Y6UZZ5</accession>
<dbReference type="InterPro" id="IPR011047">
    <property type="entry name" value="Quinoprotein_ADH-like_sf"/>
</dbReference>
<feature type="region of interest" description="Disordered" evidence="1">
    <location>
        <begin position="39"/>
        <end position="58"/>
    </location>
</feature>
<protein>
    <submittedName>
        <fullName evidence="3">PQQ-binding-like beta-propeller repeat protein</fullName>
    </submittedName>
</protein>
<dbReference type="InterPro" id="IPR015943">
    <property type="entry name" value="WD40/YVTN_repeat-like_dom_sf"/>
</dbReference>
<reference evidence="3 4" key="1">
    <citation type="submission" date="2019-06" db="EMBL/GenBank/DDBJ databases">
        <title>Saccharibacillus brassicae sp. nov., an endophytic bacterium isolated from Chinese cabbage seeds (Brassica pekinensis).</title>
        <authorList>
            <person name="Jiang L."/>
            <person name="Lee J."/>
            <person name="Kim S.W."/>
        </authorList>
    </citation>
    <scope>NUCLEOTIDE SEQUENCE [LARGE SCALE GENOMIC DNA]</scope>
    <source>
        <strain evidence="4">KCTC 43072 / ATSA2</strain>
    </source>
</reference>
<name>A0A4Y6UZZ5_SACBS</name>
<feature type="domain" description="Pyrrolo-quinoline quinone repeat" evidence="2">
    <location>
        <begin position="66"/>
        <end position="255"/>
    </location>
</feature>
<proteinExistence type="predicted"/>
<dbReference type="Pfam" id="PF13360">
    <property type="entry name" value="PQQ_2"/>
    <property type="match status" value="1"/>
</dbReference>
<dbReference type="InterPro" id="IPR002372">
    <property type="entry name" value="PQQ_rpt_dom"/>
</dbReference>
<gene>
    <name evidence="3" type="ORF">FFV09_22145</name>
</gene>
<evidence type="ECO:0000259" key="2">
    <source>
        <dbReference type="Pfam" id="PF13360"/>
    </source>
</evidence>
<dbReference type="OrthoDB" id="2664209at2"/>
<evidence type="ECO:0000313" key="4">
    <source>
        <dbReference type="Proteomes" id="UP000316968"/>
    </source>
</evidence>
<keyword evidence="4" id="KW-1185">Reference proteome</keyword>
<evidence type="ECO:0000256" key="1">
    <source>
        <dbReference type="SAM" id="MobiDB-lite"/>
    </source>
</evidence>
<dbReference type="SUPFAM" id="SSF50998">
    <property type="entry name" value="Quinoprotein alcohol dehydrogenase-like"/>
    <property type="match status" value="1"/>
</dbReference>
<dbReference type="KEGG" id="saca:FFV09_22145"/>